<reference evidence="2" key="3">
    <citation type="submission" date="2025-09" db="UniProtKB">
        <authorList>
            <consortium name="Ensembl"/>
        </authorList>
    </citation>
    <scope>IDENTIFICATION</scope>
</reference>
<accession>A0A8C9CFG7</accession>
<proteinExistence type="predicted"/>
<dbReference type="Proteomes" id="UP000694554">
    <property type="component" value="Chromosome X"/>
</dbReference>
<dbReference type="PANTHER" id="PTHR47743">
    <property type="entry name" value="KIAA1210 / KIAA1211 FAMILY MEMBER"/>
    <property type="match status" value="1"/>
</dbReference>
<evidence type="ECO:0000256" key="1">
    <source>
        <dbReference type="SAM" id="MobiDB-lite"/>
    </source>
</evidence>
<keyword evidence="3" id="KW-1185">Reference proteome</keyword>
<evidence type="ECO:0008006" key="4">
    <source>
        <dbReference type="Google" id="ProtNLM"/>
    </source>
</evidence>
<evidence type="ECO:0000313" key="2">
    <source>
        <dbReference type="Ensembl" id="ENSPSNP00000021383.1"/>
    </source>
</evidence>
<name>A0A8C9CFG7_PHOSS</name>
<dbReference type="AlphaFoldDB" id="A0A8C9CFG7"/>
<dbReference type="PANTHER" id="PTHR47743:SF2">
    <property type="entry name" value="ACROSOMAL PROTEIN KIAA1210"/>
    <property type="match status" value="1"/>
</dbReference>
<dbReference type="Ensembl" id="ENSPSNT00000024068.1">
    <property type="protein sequence ID" value="ENSPSNP00000021383.1"/>
    <property type="gene ID" value="ENSPSNG00000015675.1"/>
</dbReference>
<dbReference type="InterPro" id="IPR026713">
    <property type="entry name" value="CRACD-like"/>
</dbReference>
<feature type="compositionally biased region" description="Basic and acidic residues" evidence="1">
    <location>
        <begin position="51"/>
        <end position="70"/>
    </location>
</feature>
<reference evidence="2" key="1">
    <citation type="submission" date="2019-08" db="EMBL/GenBank/DDBJ databases">
        <title>Phocoena sinus (Vaquita) genome, mPhoSin1, primary haplotype.</title>
        <authorList>
            <person name="Morin P."/>
            <person name="Mountcastle J."/>
            <person name="Fungtammasan C."/>
            <person name="Rhie A."/>
            <person name="Rojas-Bracho L."/>
            <person name="Smith C.R."/>
            <person name="Taylor B.L."/>
            <person name="Gulland F.M.D."/>
            <person name="Musser W."/>
            <person name="Houck M."/>
            <person name="Haase B."/>
            <person name="Paez S."/>
            <person name="Howe K."/>
            <person name="Torrance J."/>
            <person name="Formenti G."/>
            <person name="Phillippy A."/>
            <person name="Ryder O."/>
            <person name="Jarvis E.D."/>
            <person name="Fedrigo O."/>
        </authorList>
    </citation>
    <scope>NUCLEOTIDE SEQUENCE [LARGE SCALE GENOMIC DNA]</scope>
</reference>
<dbReference type="GeneTree" id="ENSGT00950000185370"/>
<organism evidence="2 3">
    <name type="scientific">Phocoena sinus</name>
    <name type="common">Vaquita</name>
    <dbReference type="NCBI Taxonomy" id="42100"/>
    <lineage>
        <taxon>Eukaryota</taxon>
        <taxon>Metazoa</taxon>
        <taxon>Chordata</taxon>
        <taxon>Craniata</taxon>
        <taxon>Vertebrata</taxon>
        <taxon>Euteleostomi</taxon>
        <taxon>Mammalia</taxon>
        <taxon>Eutheria</taxon>
        <taxon>Laurasiatheria</taxon>
        <taxon>Artiodactyla</taxon>
        <taxon>Whippomorpha</taxon>
        <taxon>Cetacea</taxon>
        <taxon>Odontoceti</taxon>
        <taxon>Phocoenidae</taxon>
        <taxon>Phocoena</taxon>
    </lineage>
</organism>
<feature type="region of interest" description="Disordered" evidence="1">
    <location>
        <begin position="1"/>
        <end position="28"/>
    </location>
</feature>
<sequence>SQSQDPAFLTSFIPFSGKAPGRQSDHATSEPAWITMIDQRQGSLQANIPVKEPETKNRAGAKAETKEPRYGRTGLADENQPRRVFTSDVNRQEKMAPKPPKSTKAVGFEDEKIFQVPSTEKETRRSSTLPAMLQQPAEPAEPAEPDEPVWFSLAKKKAKAWSRVEKPCNK</sequence>
<feature type="region of interest" description="Disordered" evidence="1">
    <location>
        <begin position="46"/>
        <end position="146"/>
    </location>
</feature>
<feature type="compositionally biased region" description="Basic and acidic residues" evidence="1">
    <location>
        <begin position="107"/>
        <end position="125"/>
    </location>
</feature>
<evidence type="ECO:0000313" key="3">
    <source>
        <dbReference type="Proteomes" id="UP000694554"/>
    </source>
</evidence>
<protein>
    <recommendedName>
        <fullName evidence="4">DUF4592 domain-containing protein</fullName>
    </recommendedName>
</protein>
<reference evidence="2" key="2">
    <citation type="submission" date="2025-08" db="UniProtKB">
        <authorList>
            <consortium name="Ensembl"/>
        </authorList>
    </citation>
    <scope>IDENTIFICATION</scope>
</reference>